<dbReference type="OrthoDB" id="2623455at2"/>
<reference evidence="2 3" key="1">
    <citation type="submission" date="2017-01" db="EMBL/GenBank/DDBJ databases">
        <title>Genome analysis of Paenibacillus selenitrireducens ES3-24.</title>
        <authorList>
            <person name="Xu D."/>
            <person name="Yao R."/>
            <person name="Zheng S."/>
        </authorList>
    </citation>
    <scope>NUCLEOTIDE SEQUENCE [LARGE SCALE GENOMIC DNA]</scope>
    <source>
        <strain evidence="2 3">ES3-24</strain>
    </source>
</reference>
<dbReference type="STRING" id="1324314.BVG16_13825"/>
<name>A0A1T2XCG9_9BACL</name>
<evidence type="ECO:0000313" key="3">
    <source>
        <dbReference type="Proteomes" id="UP000190188"/>
    </source>
</evidence>
<evidence type="ECO:0000259" key="1">
    <source>
        <dbReference type="Pfam" id="PF18454"/>
    </source>
</evidence>
<dbReference type="EMBL" id="MSZX01000005">
    <property type="protein sequence ID" value="OPA77525.1"/>
    <property type="molecule type" value="Genomic_DNA"/>
</dbReference>
<sequence length="198" mass="21553">MARKVLIQIRRGLERNIGVLGVSELGYCTDTKKLYIGSDSGNVLLVAAQSTGDMLKSIYDTNNNGKVDAADSIPWAGITGKPTSFVPDAHEHSRVQTIDDRDRKPADTSKGYAEFAFTSLGGMMGAANSDYQDMIVLNMYKDVSGGLVNALVFDKKQMKILHYQAAQTATTWGEPKTLAYLSDVMPKGPITWNQLKGV</sequence>
<dbReference type="InterPro" id="IPR041352">
    <property type="entry name" value="Mtd_N"/>
</dbReference>
<dbReference type="RefSeq" id="WP_078499266.1">
    <property type="nucleotide sequence ID" value="NZ_MSZX01000005.1"/>
</dbReference>
<keyword evidence="3" id="KW-1185">Reference proteome</keyword>
<dbReference type="AlphaFoldDB" id="A0A1T2XCG9"/>
<gene>
    <name evidence="2" type="ORF">BVG16_13825</name>
</gene>
<dbReference type="Pfam" id="PF18454">
    <property type="entry name" value="Mtd_N"/>
    <property type="match status" value="1"/>
</dbReference>
<feature type="domain" description="Major tropism determinant N-terminal" evidence="1">
    <location>
        <begin position="7"/>
        <end position="37"/>
    </location>
</feature>
<organism evidence="2 3">
    <name type="scientific">Paenibacillus selenitireducens</name>
    <dbReference type="NCBI Taxonomy" id="1324314"/>
    <lineage>
        <taxon>Bacteria</taxon>
        <taxon>Bacillati</taxon>
        <taxon>Bacillota</taxon>
        <taxon>Bacilli</taxon>
        <taxon>Bacillales</taxon>
        <taxon>Paenibacillaceae</taxon>
        <taxon>Paenibacillus</taxon>
    </lineage>
</organism>
<proteinExistence type="predicted"/>
<accession>A0A1T2XCG9</accession>
<protein>
    <recommendedName>
        <fullName evidence="1">Major tropism determinant N-terminal domain-containing protein</fullName>
    </recommendedName>
</protein>
<dbReference type="Proteomes" id="UP000190188">
    <property type="component" value="Unassembled WGS sequence"/>
</dbReference>
<comment type="caution">
    <text evidence="2">The sequence shown here is derived from an EMBL/GenBank/DDBJ whole genome shotgun (WGS) entry which is preliminary data.</text>
</comment>
<evidence type="ECO:0000313" key="2">
    <source>
        <dbReference type="EMBL" id="OPA77525.1"/>
    </source>
</evidence>